<name>A0AA38WPI3_9ASTR</name>
<keyword evidence="8" id="KW-1185">Reference proteome</keyword>
<dbReference type="AlphaFoldDB" id="A0AA38WPI3"/>
<dbReference type="SUPFAM" id="SSF118290">
    <property type="entry name" value="WRKY DNA-binding domain"/>
    <property type="match status" value="1"/>
</dbReference>
<evidence type="ECO:0000313" key="8">
    <source>
        <dbReference type="Proteomes" id="UP001172457"/>
    </source>
</evidence>
<dbReference type="Proteomes" id="UP001172457">
    <property type="component" value="Chromosome 3"/>
</dbReference>
<evidence type="ECO:0000256" key="1">
    <source>
        <dbReference type="ARBA" id="ARBA00004123"/>
    </source>
</evidence>
<dbReference type="Pfam" id="PF03106">
    <property type="entry name" value="WRKY"/>
    <property type="match status" value="1"/>
</dbReference>
<dbReference type="PANTHER" id="PTHR32096:SF57">
    <property type="entry name" value="WRKY DNA-BINDING DOMAIN SUPERFAMILY PROTEIN-RELATED"/>
    <property type="match status" value="1"/>
</dbReference>
<keyword evidence="5" id="KW-0539">Nucleus</keyword>
<dbReference type="InterPro" id="IPR036576">
    <property type="entry name" value="WRKY_dom_sf"/>
</dbReference>
<reference evidence="7" key="1">
    <citation type="submission" date="2023-03" db="EMBL/GenBank/DDBJ databases">
        <title>Chromosome-scale reference genome and RAD-based genetic map of yellow starthistle (Centaurea solstitialis) reveal putative structural variation and QTLs associated with invader traits.</title>
        <authorList>
            <person name="Reatini B."/>
            <person name="Cang F.A."/>
            <person name="Jiang Q."/>
            <person name="Mckibben M.T.W."/>
            <person name="Barker M.S."/>
            <person name="Rieseberg L.H."/>
            <person name="Dlugosch K.M."/>
        </authorList>
    </citation>
    <scope>NUCLEOTIDE SEQUENCE</scope>
    <source>
        <strain evidence="7">CAN-66</strain>
        <tissue evidence="7">Leaf</tissue>
    </source>
</reference>
<evidence type="ECO:0000259" key="6">
    <source>
        <dbReference type="PROSITE" id="PS50811"/>
    </source>
</evidence>
<evidence type="ECO:0000256" key="5">
    <source>
        <dbReference type="ARBA" id="ARBA00023242"/>
    </source>
</evidence>
<proteinExistence type="predicted"/>
<dbReference type="InterPro" id="IPR044810">
    <property type="entry name" value="WRKY_plant"/>
</dbReference>
<dbReference type="Gene3D" id="2.20.25.80">
    <property type="entry name" value="WRKY domain"/>
    <property type="match status" value="1"/>
</dbReference>
<evidence type="ECO:0000313" key="7">
    <source>
        <dbReference type="EMBL" id="KAJ9556011.1"/>
    </source>
</evidence>
<feature type="domain" description="WRKY" evidence="6">
    <location>
        <begin position="284"/>
        <end position="350"/>
    </location>
</feature>
<dbReference type="GO" id="GO:0003700">
    <property type="term" value="F:DNA-binding transcription factor activity"/>
    <property type="evidence" value="ECO:0007669"/>
    <property type="project" value="InterPro"/>
</dbReference>
<dbReference type="PANTHER" id="PTHR32096">
    <property type="entry name" value="WRKY TRANSCRIPTION FACTOR 30-RELATED-RELATED"/>
    <property type="match status" value="1"/>
</dbReference>
<dbReference type="PROSITE" id="PS50811">
    <property type="entry name" value="WRKY"/>
    <property type="match status" value="1"/>
</dbReference>
<evidence type="ECO:0000256" key="4">
    <source>
        <dbReference type="ARBA" id="ARBA00023163"/>
    </source>
</evidence>
<comment type="subcellular location">
    <subcellularLocation>
        <location evidence="1">Nucleus</location>
    </subcellularLocation>
</comment>
<keyword evidence="3" id="KW-0238">DNA-binding</keyword>
<protein>
    <recommendedName>
        <fullName evidence="6">WRKY domain-containing protein</fullName>
    </recommendedName>
</protein>
<dbReference type="SMART" id="SM00774">
    <property type="entry name" value="WRKY"/>
    <property type="match status" value="1"/>
</dbReference>
<dbReference type="InterPro" id="IPR003657">
    <property type="entry name" value="WRKY_dom"/>
</dbReference>
<dbReference type="GO" id="GO:0005634">
    <property type="term" value="C:nucleus"/>
    <property type="evidence" value="ECO:0007669"/>
    <property type="project" value="UniProtKB-SubCell"/>
</dbReference>
<organism evidence="7 8">
    <name type="scientific">Centaurea solstitialis</name>
    <name type="common">yellow star-thistle</name>
    <dbReference type="NCBI Taxonomy" id="347529"/>
    <lineage>
        <taxon>Eukaryota</taxon>
        <taxon>Viridiplantae</taxon>
        <taxon>Streptophyta</taxon>
        <taxon>Embryophyta</taxon>
        <taxon>Tracheophyta</taxon>
        <taxon>Spermatophyta</taxon>
        <taxon>Magnoliopsida</taxon>
        <taxon>eudicotyledons</taxon>
        <taxon>Gunneridae</taxon>
        <taxon>Pentapetalae</taxon>
        <taxon>asterids</taxon>
        <taxon>campanulids</taxon>
        <taxon>Asterales</taxon>
        <taxon>Asteraceae</taxon>
        <taxon>Carduoideae</taxon>
        <taxon>Cardueae</taxon>
        <taxon>Centaureinae</taxon>
        <taxon>Centaurea</taxon>
    </lineage>
</organism>
<evidence type="ECO:0000256" key="3">
    <source>
        <dbReference type="ARBA" id="ARBA00023125"/>
    </source>
</evidence>
<comment type="caution">
    <text evidence="7">The sequence shown here is derived from an EMBL/GenBank/DDBJ whole genome shotgun (WGS) entry which is preliminary data.</text>
</comment>
<dbReference type="EMBL" id="JARYMX010000003">
    <property type="protein sequence ID" value="KAJ9556011.1"/>
    <property type="molecule type" value="Genomic_DNA"/>
</dbReference>
<keyword evidence="4" id="KW-0804">Transcription</keyword>
<dbReference type="GO" id="GO:0000976">
    <property type="term" value="F:transcription cis-regulatory region binding"/>
    <property type="evidence" value="ECO:0007669"/>
    <property type="project" value="TreeGrafter"/>
</dbReference>
<accession>A0AA38WPI3</accession>
<evidence type="ECO:0000256" key="2">
    <source>
        <dbReference type="ARBA" id="ARBA00023015"/>
    </source>
</evidence>
<gene>
    <name evidence="7" type="ORF">OSB04_010625</name>
</gene>
<keyword evidence="2" id="KW-0805">Transcription regulation</keyword>
<sequence length="420" mass="46519">MSGLNDWDWHAMANGFCPTIDASSSSFAANTTTLMPTIPNTAVPVNNEQMMDGGNDWGLHAAVNNFSQNTVASLSSFAPITATFNPSIPTAQTIHINNSQMIGGVNDWGIHETVNESYPSFAGSSSSFSFSFSSSTYSANPAMNTTIPLTTTAMPVPTSNYNQQNTSFPGEMSNQHHPMNISNIKQMLQNSNYLINVPKIQNPSISNKNLAVLSHPNHGNTPTVSKYHQPYPYPYPQHRYQPPPQQNQLQINQQTIRVSEHVNSRAQLATKQSKAKTKRVYKMPVQGLNTDKLSWKKYGAKLIDGSQYPRVYYKCTVTKDCKVRRKVELNRSDPNTLIVTYSGDHNHLPPYAGNVFASNTSSDSINNHNIRGTVETNHPNFSNTISSPTMLSFGRKKAQKNINVNRDEDIFGGLEDFIPL</sequence>